<dbReference type="EMBL" id="SGPL01000010">
    <property type="protein sequence ID" value="THH21000.1"/>
    <property type="molecule type" value="Genomic_DNA"/>
</dbReference>
<evidence type="ECO:0000313" key="2">
    <source>
        <dbReference type="Proteomes" id="UP000310158"/>
    </source>
</evidence>
<reference evidence="1 2" key="1">
    <citation type="submission" date="2019-02" db="EMBL/GenBank/DDBJ databases">
        <title>Genome sequencing of the rare red list fungi Bondarzewia mesenterica.</title>
        <authorList>
            <person name="Buettner E."/>
            <person name="Kellner H."/>
        </authorList>
    </citation>
    <scope>NUCLEOTIDE SEQUENCE [LARGE SCALE GENOMIC DNA]</scope>
    <source>
        <strain evidence="1 2">DSM 108281</strain>
    </source>
</reference>
<sequence>MGANDDERHGDLGLYRHPTYIALHLPGQTHPESAGGAVCKQRHYLSGLADGGSDILKFGRRAVEGVECYLGFPAEAEMNVDLSIQGRHLTALARNRINDQVKAMKLMIVHTQTHYTQMYSINPVTCRTPIVSICIDCEGEIETYPEFDETVPGRGHNLGL</sequence>
<dbReference type="AlphaFoldDB" id="A0A4S4MD75"/>
<proteinExistence type="predicted"/>
<evidence type="ECO:0000313" key="1">
    <source>
        <dbReference type="EMBL" id="THH21000.1"/>
    </source>
</evidence>
<name>A0A4S4MD75_9AGAM</name>
<gene>
    <name evidence="1" type="ORF">EW146_g458</name>
</gene>
<accession>A0A4S4MD75</accession>
<dbReference type="Proteomes" id="UP000310158">
    <property type="component" value="Unassembled WGS sequence"/>
</dbReference>
<keyword evidence="2" id="KW-1185">Reference proteome</keyword>
<comment type="caution">
    <text evidence="1">The sequence shown here is derived from an EMBL/GenBank/DDBJ whole genome shotgun (WGS) entry which is preliminary data.</text>
</comment>
<organism evidence="1 2">
    <name type="scientific">Bondarzewia mesenterica</name>
    <dbReference type="NCBI Taxonomy" id="1095465"/>
    <lineage>
        <taxon>Eukaryota</taxon>
        <taxon>Fungi</taxon>
        <taxon>Dikarya</taxon>
        <taxon>Basidiomycota</taxon>
        <taxon>Agaricomycotina</taxon>
        <taxon>Agaricomycetes</taxon>
        <taxon>Russulales</taxon>
        <taxon>Bondarzewiaceae</taxon>
        <taxon>Bondarzewia</taxon>
    </lineage>
</organism>
<protein>
    <submittedName>
        <fullName evidence="1">Uncharacterized protein</fullName>
    </submittedName>
</protein>